<dbReference type="HOGENOM" id="CLU_000672_0_0_6"/>
<evidence type="ECO:0000256" key="2">
    <source>
        <dbReference type="ARBA" id="ARBA00022525"/>
    </source>
</evidence>
<gene>
    <name evidence="6" type="primary">tcaC</name>
    <name evidence="6" type="ORF">XBI1_2920035</name>
</gene>
<sequence length="1506" mass="168652">MKQDSQDMTVTQLSLPKGGGAISGMGDAISNAGPDGMASLSVPLPISAGRGSAPNLSLNYSSGAGNGPFGIGWQSSTMAISRRTQHGVPQYHGEDTFLCPMGEVMAVAVNQSGQPDVRKTDKLLGGQLPVTYTVTRHQPRNIQHFSKLEYWQPPTDVKTTPFWLMYSPDGQIHIFGKTEQAQIANPAETSQIAQWLLEETVTPTGEHIYYQYRAEDDIGCDDSEKNAHPNASAQRYLTQVNYGNITPESSLLVLKNTPPVDNEWLFHLVFDYGERAQEINTIPPFKAPSNNWKIRPDRFSRFEYGFEVRTRRLCQQILMFHRLKSLTGEQIDGEETPALVARLLLSYDLNDSVTTLTAIRQMAYEMDATLIALPPLEFDYQRFEAKVTQKWQEMPQLAGLNAQQPYQLVDLYGEGISGILYQDRPGAWWYQAPIRQKSVKDINAVTYSPINPLPKIPSQQDRATLMDIDGDGHLDWVITGAGIQGRHSMQPNGEWTHFIPISALPTEYFHPQAQLADLVGAGLSDLALIGPRSVRLYANDRGNWKAGINVMPPDGVNLPIFGGDASSLVAFSDMLGSGQQHLVEIAAQSVKCWPNLGHGRFGAAILLPGFSQPNGIFNANQVFLADIDGSGTADIIYAHSTYLDIYLNESGNRFSAPIQLALPEGVMFDNTCQLQVSDIQGLGAASIVLTVPHMTPHHWRYDFTYNKPWLLNVINNNRGAETTLFYRSSAQFWLDEKSQIEEPGKFAASYLPFPIHLLWRNEVLDEITGNRLTKGMSYAHGAWDGREREFCGFGRVTQIDTDEFAKGTTEKAPDENIYPSRSISWFATGQPEVDSQLPAEYWRGDDQAFAGFTPRFTRYEKADAGQAGQDTPIKEPTETEAYWLNRAMKGQLLRSEVYGDDKTEKAKIPYTVTEARCQVRLIPSNDEAAPSSWTSIIENRSYHYERIVVDPSCKQQVVLKADEYGFPLAKIDIAYPRRNKPTQNPYPDSLPDTLFADSYDDQQKQLYLTKQQQSYYHLTQQDDWVLGLTDTRYSEVYHYAQTDAQSDIPKAGLTLEDLLKVDGLIGKDKTFIYLGQQRVAYVGGDAEKPTRQVRVAYTETAAFDDNALHAFDGVIAPDELTQQLLAGGYLLVPQISDAAGSSEKVWVARQGYTEYGGAAQFYRPLIQRKSLLTGKYTLSWDTHYCVVVKTEDGAGMTTQAKYNYRFLLPAQLTDINDNQHIVTFNALGQVTSSRFWGTENGKISGYSTPENKPFTVPDTVEKALALKPTIPVSQCNIYVPDSWMRLLPQQSLTGRLKEGETLWNALHRAGVVTEDGLICELACRRWLNRQTPSSMEAVTLQQILAQTPRQPPHAMTITTDRYDSDSQQQLRQSIALSDGFGRVLQSAQRHEAGEAWQRAEDGSLVVDNAGKPVVADTTTRWAVSGRTEYDGKGQAIRAYLPYYLNDWRYVSDDSARDDLYADTHFYDPLGREYQVKTAKGFWRENRFMPWFVVNEDENDTAARLTS</sequence>
<dbReference type="EMBL" id="CBTB010000215">
    <property type="protein sequence ID" value="CDH34085.1"/>
    <property type="molecule type" value="Genomic_DNA"/>
</dbReference>
<dbReference type="SUPFAM" id="SSF69318">
    <property type="entry name" value="Integrin alpha N-terminal domain"/>
    <property type="match status" value="1"/>
</dbReference>
<dbReference type="Proteomes" id="UP000028480">
    <property type="component" value="Unassembled WGS sequence"/>
</dbReference>
<comment type="caution">
    <text evidence="6">The sequence shown here is derived from an EMBL/GenBank/DDBJ whole genome shotgun (WGS) entry which is preliminary data.</text>
</comment>
<dbReference type="GO" id="GO:0005737">
    <property type="term" value="C:cytoplasm"/>
    <property type="evidence" value="ECO:0007669"/>
    <property type="project" value="InterPro"/>
</dbReference>
<reference evidence="6" key="1">
    <citation type="submission" date="2013-07" db="EMBL/GenBank/DDBJ databases">
        <title>Sub-species coevolution in mutualistic symbiosis.</title>
        <authorList>
            <person name="Murfin K."/>
            <person name="Klassen J."/>
            <person name="Lee M."/>
            <person name="Forst S."/>
            <person name="Stock P."/>
            <person name="Goodrich-Blair H."/>
        </authorList>
    </citation>
    <scope>NUCLEOTIDE SEQUENCE [LARGE SCALE GENOMIC DNA]</scope>
    <source>
        <strain evidence="6">Intermedium</strain>
    </source>
</reference>
<feature type="domain" description="Insecticide toxin TcdB middle/N-terminal" evidence="5">
    <location>
        <begin position="654"/>
        <end position="803"/>
    </location>
</feature>
<organism evidence="6 7">
    <name type="scientific">Xenorhabdus bovienii str. Intermedium</name>
    <dbReference type="NCBI Taxonomy" id="1379677"/>
    <lineage>
        <taxon>Bacteria</taxon>
        <taxon>Pseudomonadati</taxon>
        <taxon>Pseudomonadota</taxon>
        <taxon>Gammaproteobacteria</taxon>
        <taxon>Enterobacterales</taxon>
        <taxon>Morganellaceae</taxon>
        <taxon>Xenorhabdus</taxon>
    </lineage>
</organism>
<evidence type="ECO:0000259" key="5">
    <source>
        <dbReference type="Pfam" id="PF12256"/>
    </source>
</evidence>
<proteinExistence type="predicted"/>
<evidence type="ECO:0000256" key="1">
    <source>
        <dbReference type="ARBA" id="ARBA00004613"/>
    </source>
</evidence>
<keyword evidence="2" id="KW-0964">Secreted</keyword>
<feature type="domain" description="Insecticide toxin TcdB middle/C-terminal" evidence="4">
    <location>
        <begin position="883"/>
        <end position="1028"/>
    </location>
</feature>
<dbReference type="PRINTS" id="PR01341">
    <property type="entry name" value="SALSPVBPROT"/>
</dbReference>
<dbReference type="GO" id="GO:0005576">
    <property type="term" value="C:extracellular region"/>
    <property type="evidence" value="ECO:0007669"/>
    <property type="project" value="UniProtKB-SubCell"/>
</dbReference>
<evidence type="ECO:0000313" key="7">
    <source>
        <dbReference type="Proteomes" id="UP000028480"/>
    </source>
</evidence>
<dbReference type="Pfam" id="PF03534">
    <property type="entry name" value="SpvB"/>
    <property type="match status" value="1"/>
</dbReference>
<dbReference type="InterPro" id="IPR022045">
    <property type="entry name" value="TcdB_toxin_mid/N"/>
</dbReference>
<protein>
    <submittedName>
        <fullName evidence="6">B component of insecticidal toxin complex (Tc)</fullName>
    </submittedName>
</protein>
<evidence type="ECO:0000313" key="6">
    <source>
        <dbReference type="EMBL" id="CDH34085.1"/>
    </source>
</evidence>
<dbReference type="Pfam" id="PF12255">
    <property type="entry name" value="TcdB_toxin_midC"/>
    <property type="match status" value="1"/>
</dbReference>
<evidence type="ECO:0000256" key="3">
    <source>
        <dbReference type="ARBA" id="ARBA00023026"/>
    </source>
</evidence>
<dbReference type="RefSeq" id="WP_038190143.1">
    <property type="nucleotide sequence ID" value="NZ_CAWLWA010000201.1"/>
</dbReference>
<dbReference type="InterPro" id="IPR028994">
    <property type="entry name" value="Integrin_alpha_N"/>
</dbReference>
<accession>A0A077QL98</accession>
<dbReference type="InterPro" id="IPR003284">
    <property type="entry name" value="Sal_SpvB"/>
</dbReference>
<dbReference type="InterPro" id="IPR022044">
    <property type="entry name" value="TcdB_toxin_mid/C"/>
</dbReference>
<comment type="subcellular location">
    <subcellularLocation>
        <location evidence="1">Secreted</location>
    </subcellularLocation>
</comment>
<evidence type="ECO:0000259" key="4">
    <source>
        <dbReference type="Pfam" id="PF12255"/>
    </source>
</evidence>
<dbReference type="Pfam" id="PF12256">
    <property type="entry name" value="TcdB_toxin_midN"/>
    <property type="match status" value="1"/>
</dbReference>
<name>A0A077QL98_XENBV</name>
<keyword evidence="3" id="KW-0843">Virulence</keyword>